<dbReference type="Pfam" id="PF01738">
    <property type="entry name" value="DLH"/>
    <property type="match status" value="1"/>
</dbReference>
<dbReference type="AlphaFoldDB" id="A0A0A0JBX9"/>
<dbReference type="PANTHER" id="PTHR46623:SF10">
    <property type="entry name" value="CARBOXYMETHYLENEBUTENOLIDASE HOMOLOG"/>
    <property type="match status" value="1"/>
</dbReference>
<dbReference type="InterPro" id="IPR029058">
    <property type="entry name" value="AB_hydrolase_fold"/>
</dbReference>
<dbReference type="eggNOG" id="COG0412">
    <property type="taxonomic scope" value="Bacteria"/>
</dbReference>
<dbReference type="PANTHER" id="PTHR46623">
    <property type="entry name" value="CARBOXYMETHYLENEBUTENOLIDASE-RELATED"/>
    <property type="match status" value="1"/>
</dbReference>
<reference evidence="2 3" key="1">
    <citation type="submission" date="2013-08" db="EMBL/GenBank/DDBJ databases">
        <title>The genome sequence of Knoellia sinensis.</title>
        <authorList>
            <person name="Zhu W."/>
            <person name="Wang G."/>
        </authorList>
    </citation>
    <scope>NUCLEOTIDE SEQUENCE [LARGE SCALE GENOMIC DNA]</scope>
    <source>
        <strain evidence="2 3">KCTC 19936</strain>
    </source>
</reference>
<sequence length="249" mass="26364">MMIDVATPGGIAEAWLSRPADAADDAVLPGVLLFVDAIGVRPRIFDMAGRIASWGYTVLAPNVFHRDGNAVETSPTEPLDTDEKRAEFFAEAMPRVHALTPDLALPDIAAYLTALTSRPDTSAPLGVVGYCMGGRLAVRAACAHPDLVAACGAFHTGGLATEAEDSPHLGLPNARAEFVFGHADQDRSMDPAQVERLGEALAAVGLTATNEVYADAAHGYTMADTAVYDEAATERHFTELRDLFDRTLG</sequence>
<dbReference type="GO" id="GO:0016787">
    <property type="term" value="F:hydrolase activity"/>
    <property type="evidence" value="ECO:0007669"/>
    <property type="project" value="UniProtKB-KW"/>
</dbReference>
<dbReference type="Gene3D" id="3.40.50.1820">
    <property type="entry name" value="alpha/beta hydrolase"/>
    <property type="match status" value="1"/>
</dbReference>
<gene>
    <name evidence="2" type="ORF">N802_02425</name>
</gene>
<organism evidence="2 3">
    <name type="scientific">Knoellia sinensis KCTC 19936</name>
    <dbReference type="NCBI Taxonomy" id="1385520"/>
    <lineage>
        <taxon>Bacteria</taxon>
        <taxon>Bacillati</taxon>
        <taxon>Actinomycetota</taxon>
        <taxon>Actinomycetes</taxon>
        <taxon>Micrococcales</taxon>
        <taxon>Intrasporangiaceae</taxon>
        <taxon>Knoellia</taxon>
    </lineage>
</organism>
<dbReference type="InterPro" id="IPR002925">
    <property type="entry name" value="Dienelactn_hydro"/>
</dbReference>
<dbReference type="InterPro" id="IPR051049">
    <property type="entry name" value="Dienelactone_hydrolase-like"/>
</dbReference>
<dbReference type="Proteomes" id="UP000030002">
    <property type="component" value="Unassembled WGS sequence"/>
</dbReference>
<proteinExistence type="predicted"/>
<evidence type="ECO:0000313" key="2">
    <source>
        <dbReference type="EMBL" id="KGN34905.1"/>
    </source>
</evidence>
<evidence type="ECO:0000259" key="1">
    <source>
        <dbReference type="Pfam" id="PF01738"/>
    </source>
</evidence>
<evidence type="ECO:0000313" key="3">
    <source>
        <dbReference type="Proteomes" id="UP000030002"/>
    </source>
</evidence>
<dbReference type="STRING" id="1385520.N802_02425"/>
<dbReference type="EMBL" id="AVPJ01000001">
    <property type="protein sequence ID" value="KGN34905.1"/>
    <property type="molecule type" value="Genomic_DNA"/>
</dbReference>
<dbReference type="SUPFAM" id="SSF53474">
    <property type="entry name" value="alpha/beta-Hydrolases"/>
    <property type="match status" value="1"/>
</dbReference>
<name>A0A0A0JBX9_9MICO</name>
<keyword evidence="2" id="KW-0378">Hydrolase</keyword>
<keyword evidence="3" id="KW-1185">Reference proteome</keyword>
<accession>A0A0A0JBX9</accession>
<feature type="domain" description="Dienelactone hydrolase" evidence="1">
    <location>
        <begin position="26"/>
        <end position="246"/>
    </location>
</feature>
<comment type="caution">
    <text evidence="2">The sequence shown here is derived from an EMBL/GenBank/DDBJ whole genome shotgun (WGS) entry which is preliminary data.</text>
</comment>
<protein>
    <submittedName>
        <fullName evidence="2">Dienelactone hydrolase</fullName>
    </submittedName>
</protein>